<proteinExistence type="predicted"/>
<protein>
    <submittedName>
        <fullName evidence="1">Uncharacterized protein</fullName>
    </submittedName>
</protein>
<organism evidence="1 2">
    <name type="scientific">candidate division TA06 bacterium</name>
    <dbReference type="NCBI Taxonomy" id="2250710"/>
    <lineage>
        <taxon>Bacteria</taxon>
        <taxon>Bacteria division TA06</taxon>
    </lineage>
</organism>
<reference evidence="1" key="1">
    <citation type="submission" date="2020-07" db="EMBL/GenBank/DDBJ databases">
        <title>Huge and variable diversity of episymbiotic CPR bacteria and DPANN archaea in groundwater ecosystems.</title>
        <authorList>
            <person name="He C.Y."/>
            <person name="Keren R."/>
            <person name="Whittaker M."/>
            <person name="Farag I.F."/>
            <person name="Doudna J."/>
            <person name="Cate J.H.D."/>
            <person name="Banfield J.F."/>
        </authorList>
    </citation>
    <scope>NUCLEOTIDE SEQUENCE</scope>
    <source>
        <strain evidence="1">NC_groundwater_1520_Pr4_B-0.1um_53_5</strain>
    </source>
</reference>
<comment type="caution">
    <text evidence="1">The sequence shown here is derived from an EMBL/GenBank/DDBJ whole genome shotgun (WGS) entry which is preliminary data.</text>
</comment>
<gene>
    <name evidence="1" type="ORF">HY768_06665</name>
</gene>
<name>A0A933MKN2_UNCT6</name>
<accession>A0A933MKN2</accession>
<evidence type="ECO:0000313" key="2">
    <source>
        <dbReference type="Proteomes" id="UP000736328"/>
    </source>
</evidence>
<dbReference type="Proteomes" id="UP000736328">
    <property type="component" value="Unassembled WGS sequence"/>
</dbReference>
<dbReference type="AlphaFoldDB" id="A0A933MKN2"/>
<sequence length="74" mass="8299">MDYYNQFFGQTQQELKWFVIRTVKPSGRMALGAKWFSFGRVVYVACVLGVLKVAPRAVGALEVVVVIKTRGGEM</sequence>
<dbReference type="EMBL" id="JACQXR010000088">
    <property type="protein sequence ID" value="MBI4726890.1"/>
    <property type="molecule type" value="Genomic_DNA"/>
</dbReference>
<evidence type="ECO:0000313" key="1">
    <source>
        <dbReference type="EMBL" id="MBI4726890.1"/>
    </source>
</evidence>